<name>A0A344TZF3_9ACTN</name>
<accession>A0A344TZF3</accession>
<dbReference type="Pfam" id="PF13360">
    <property type="entry name" value="PQQ_2"/>
    <property type="match status" value="1"/>
</dbReference>
<gene>
    <name evidence="3" type="ORF">C0216_11645</name>
</gene>
<proteinExistence type="predicted"/>
<keyword evidence="4" id="KW-1185">Reference proteome</keyword>
<feature type="domain" description="Pyrrolo-quinoline quinone repeat" evidence="2">
    <location>
        <begin position="107"/>
        <end position="220"/>
    </location>
</feature>
<dbReference type="KEGG" id="sgz:C0216_11645"/>
<dbReference type="OrthoDB" id="3944519at2"/>
<dbReference type="Gene3D" id="2.40.10.480">
    <property type="match status" value="1"/>
</dbReference>
<dbReference type="PANTHER" id="PTHR34512:SF30">
    <property type="entry name" value="OUTER MEMBRANE PROTEIN ASSEMBLY FACTOR BAMB"/>
    <property type="match status" value="1"/>
</dbReference>
<dbReference type="InterPro" id="IPR011047">
    <property type="entry name" value="Quinoprotein_ADH-like_sf"/>
</dbReference>
<dbReference type="Proteomes" id="UP000252004">
    <property type="component" value="Chromosome"/>
</dbReference>
<dbReference type="Gene3D" id="2.130.10.10">
    <property type="entry name" value="YVTN repeat-like/Quinoprotein amine dehydrogenase"/>
    <property type="match status" value="1"/>
</dbReference>
<evidence type="ECO:0000256" key="1">
    <source>
        <dbReference type="SAM" id="MobiDB-lite"/>
    </source>
</evidence>
<sequence>MRGERAAVVAALAAAALAVAGFGWAVLGGRGGEPEPSAGGGASASPPASPSASVDKGDGKGTGTGPDTVDPNAGIKPGEAPIWLVENRVEVAGAGARQYGPWRVGEVVVRAMDKEIAGYGAADGREKWKVQLETPLCGVPKEPAAGGKLVVAVREGQGPTTHCNALRQIDLAAGKAGWKAPVPQENDYDRPLELQMAVSGDTVAVARSAVMSGFSATDGRKLFGTSKTGGCYPAAFGGGARLVLVRRCPDPGGAPGAGRSLLEEVDPATGAAKWGHTFEGGWTVGRVLSSDPLVAASYHSGRKAWSLTAFTADGKVRSHGEAPFGTDKRCNGWGDGSGALGDCPAAVADAGTLYLAGGAPGRELGIDLTDHVIAVDLATGKEKWRAKAPDGRRIWPTALEDGKVVAYLWPEGRAAGAMAALKPADGSLEVFLQSPAGAAGAQQVFFPHGAHTAWAGGRLFLLNGRVKSPEPGLVHHALLSFGR</sequence>
<protein>
    <recommendedName>
        <fullName evidence="2">Pyrrolo-quinoline quinone repeat domain-containing protein</fullName>
    </recommendedName>
</protein>
<feature type="region of interest" description="Disordered" evidence="1">
    <location>
        <begin position="31"/>
        <end position="76"/>
    </location>
</feature>
<feature type="compositionally biased region" description="Low complexity" evidence="1">
    <location>
        <begin position="43"/>
        <end position="54"/>
    </location>
</feature>
<dbReference type="PANTHER" id="PTHR34512">
    <property type="entry name" value="CELL SURFACE PROTEIN"/>
    <property type="match status" value="1"/>
</dbReference>
<dbReference type="EMBL" id="CP030862">
    <property type="protein sequence ID" value="AXE24024.1"/>
    <property type="molecule type" value="Genomic_DNA"/>
</dbReference>
<reference evidence="3 4" key="1">
    <citation type="submission" date="2018-01" db="EMBL/GenBank/DDBJ databases">
        <title>Draft genome Sequence of streptomyces globosus LZH-48.</title>
        <authorList>
            <person name="Ran K."/>
            <person name="Li Z."/>
            <person name="Wei S."/>
            <person name="Dong R."/>
        </authorList>
    </citation>
    <scope>NUCLEOTIDE SEQUENCE [LARGE SCALE GENOMIC DNA]</scope>
    <source>
        <strain evidence="3 4">LZH-48</strain>
    </source>
</reference>
<dbReference type="InterPro" id="IPR002372">
    <property type="entry name" value="PQQ_rpt_dom"/>
</dbReference>
<dbReference type="SUPFAM" id="SSF50998">
    <property type="entry name" value="Quinoprotein alcohol dehydrogenase-like"/>
    <property type="match status" value="1"/>
</dbReference>
<dbReference type="InterPro" id="IPR015943">
    <property type="entry name" value="WD40/YVTN_repeat-like_dom_sf"/>
</dbReference>
<organism evidence="3 4">
    <name type="scientific">Streptomyces globosus</name>
    <dbReference type="NCBI Taxonomy" id="68209"/>
    <lineage>
        <taxon>Bacteria</taxon>
        <taxon>Bacillati</taxon>
        <taxon>Actinomycetota</taxon>
        <taxon>Actinomycetes</taxon>
        <taxon>Kitasatosporales</taxon>
        <taxon>Streptomycetaceae</taxon>
        <taxon>Streptomyces</taxon>
    </lineage>
</organism>
<evidence type="ECO:0000313" key="4">
    <source>
        <dbReference type="Proteomes" id="UP000252004"/>
    </source>
</evidence>
<evidence type="ECO:0000259" key="2">
    <source>
        <dbReference type="Pfam" id="PF13360"/>
    </source>
</evidence>
<dbReference type="AlphaFoldDB" id="A0A344TZF3"/>
<evidence type="ECO:0000313" key="3">
    <source>
        <dbReference type="EMBL" id="AXE24024.1"/>
    </source>
</evidence>